<feature type="compositionally biased region" description="Basic and acidic residues" evidence="1">
    <location>
        <begin position="519"/>
        <end position="533"/>
    </location>
</feature>
<evidence type="ECO:0000313" key="3">
    <source>
        <dbReference type="Proteomes" id="UP001341281"/>
    </source>
</evidence>
<keyword evidence="3" id="KW-1185">Reference proteome</keyword>
<feature type="compositionally biased region" description="Low complexity" evidence="1">
    <location>
        <begin position="436"/>
        <end position="450"/>
    </location>
</feature>
<feature type="region of interest" description="Disordered" evidence="1">
    <location>
        <begin position="293"/>
        <end position="533"/>
    </location>
</feature>
<feature type="compositionally biased region" description="Low complexity" evidence="1">
    <location>
        <begin position="156"/>
        <end position="168"/>
    </location>
</feature>
<feature type="compositionally biased region" description="Low complexity" evidence="1">
    <location>
        <begin position="91"/>
        <end position="128"/>
    </location>
</feature>
<feature type="compositionally biased region" description="Polar residues" evidence="1">
    <location>
        <begin position="382"/>
        <end position="401"/>
    </location>
</feature>
<feature type="compositionally biased region" description="Basic residues" evidence="1">
    <location>
        <begin position="19"/>
        <end position="31"/>
    </location>
</feature>
<dbReference type="PANTHER" id="PTHR36808">
    <property type="entry name" value="TRANSCRIPTIONAL REGULATOR ATRX-LIKE PROTEIN"/>
    <property type="match status" value="1"/>
</dbReference>
<evidence type="ECO:0000313" key="2">
    <source>
        <dbReference type="EMBL" id="WVZ61476.1"/>
    </source>
</evidence>
<feature type="compositionally biased region" description="Basic and acidic residues" evidence="1">
    <location>
        <begin position="191"/>
        <end position="216"/>
    </location>
</feature>
<sequence>MKTAKATAAQEDDDEPRKIRSSRSKRRRACRSRSSSSSSSQSPPRKRSKKHSKRGIPDKKSKRSKVSSSSLRHRHRSLSPSSSRRHRHRSLGPSSSPSSSPSSVTRHSSSTSSSSSSASERSVSLPPRSRSRDVTRKKGRRRDRERDRKGRKVRRSTSSSGTSPSSGSDRSRSRSKGKSRKRRAAGGTKDGTTRDKIEKGYTNRHSSRSDKNKDDYVDRDEEAPATIAKKGGHDIHGRKKNVESELMESPPSKNANESEVALPAAGGANSDAEDLELILRKKALENFRKFRAAATMSGKTENLTTGKEASADNPQNDSTKIAEATHFQRQGSSLGVRHSVGSPRSDDRENGTGHSWKQESSAGMSRGAGSSGILEAGDAGVPTQQKGRTVEGTYSASQFRSPQDDSRNSRSVMQRLVSTPGSSASVNQRLGTSAGVSHVSRSPRVRSVVSIPAREGLDDSTHTTASRPSDDFAPVQSSSEVGLPLVDTNKAEGTNGENRKTSEASASNGSVPSPAVDKSQARIEDKDGFEKKTFSRMHDGETVEVSYKVYIPKKTPALARRKLQR</sequence>
<feature type="compositionally biased region" description="Basic residues" evidence="1">
    <location>
        <begin position="173"/>
        <end position="184"/>
    </location>
</feature>
<feature type="region of interest" description="Disordered" evidence="1">
    <location>
        <begin position="1"/>
        <end position="270"/>
    </location>
</feature>
<feature type="compositionally biased region" description="Low complexity" evidence="1">
    <location>
        <begin position="360"/>
        <end position="372"/>
    </location>
</feature>
<feature type="compositionally biased region" description="Low complexity" evidence="1">
    <location>
        <begin position="32"/>
        <end position="43"/>
    </location>
</feature>
<feature type="compositionally biased region" description="Basic and acidic residues" evidence="1">
    <location>
        <begin position="130"/>
        <end position="148"/>
    </location>
</feature>
<protein>
    <submittedName>
        <fullName evidence="2">Uncharacterized protein</fullName>
    </submittedName>
</protein>
<dbReference type="PANTHER" id="PTHR36808:SF1">
    <property type="entry name" value="TRANSCRIPTIONAL REGULATOR ATRX-LIKE PROTEIN"/>
    <property type="match status" value="1"/>
</dbReference>
<dbReference type="Proteomes" id="UP001341281">
    <property type="component" value="Chromosome 03"/>
</dbReference>
<feature type="compositionally biased region" description="Basic residues" evidence="1">
    <location>
        <begin position="44"/>
        <end position="90"/>
    </location>
</feature>
<proteinExistence type="predicted"/>
<feature type="compositionally biased region" description="Polar residues" evidence="1">
    <location>
        <begin position="297"/>
        <end position="319"/>
    </location>
</feature>
<feature type="compositionally biased region" description="Basic and acidic residues" evidence="1">
    <location>
        <begin position="231"/>
        <end position="243"/>
    </location>
</feature>
<name>A0AAQ3WH22_PASNO</name>
<feature type="compositionally biased region" description="Polar residues" evidence="1">
    <location>
        <begin position="409"/>
        <end position="435"/>
    </location>
</feature>
<accession>A0AAQ3WH22</accession>
<dbReference type="EMBL" id="CP144747">
    <property type="protein sequence ID" value="WVZ61476.1"/>
    <property type="molecule type" value="Genomic_DNA"/>
</dbReference>
<reference evidence="2 3" key="1">
    <citation type="submission" date="2024-02" db="EMBL/GenBank/DDBJ databases">
        <title>High-quality chromosome-scale genome assembly of Pensacola bahiagrass (Paspalum notatum Flugge var. saurae).</title>
        <authorList>
            <person name="Vega J.M."/>
            <person name="Podio M."/>
            <person name="Orjuela J."/>
            <person name="Siena L.A."/>
            <person name="Pessino S.C."/>
            <person name="Combes M.C."/>
            <person name="Mariac C."/>
            <person name="Albertini E."/>
            <person name="Pupilli F."/>
            <person name="Ortiz J.P.A."/>
            <person name="Leblanc O."/>
        </authorList>
    </citation>
    <scope>NUCLEOTIDE SEQUENCE [LARGE SCALE GENOMIC DNA]</scope>
    <source>
        <strain evidence="2">R1</strain>
        <tissue evidence="2">Leaf</tissue>
    </source>
</reference>
<gene>
    <name evidence="2" type="ORF">U9M48_011340</name>
</gene>
<dbReference type="AlphaFoldDB" id="A0AAQ3WH22"/>
<organism evidence="2 3">
    <name type="scientific">Paspalum notatum var. saurae</name>
    <dbReference type="NCBI Taxonomy" id="547442"/>
    <lineage>
        <taxon>Eukaryota</taxon>
        <taxon>Viridiplantae</taxon>
        <taxon>Streptophyta</taxon>
        <taxon>Embryophyta</taxon>
        <taxon>Tracheophyta</taxon>
        <taxon>Spermatophyta</taxon>
        <taxon>Magnoliopsida</taxon>
        <taxon>Liliopsida</taxon>
        <taxon>Poales</taxon>
        <taxon>Poaceae</taxon>
        <taxon>PACMAD clade</taxon>
        <taxon>Panicoideae</taxon>
        <taxon>Andropogonodae</taxon>
        <taxon>Paspaleae</taxon>
        <taxon>Paspalinae</taxon>
        <taxon>Paspalum</taxon>
    </lineage>
</organism>
<evidence type="ECO:0000256" key="1">
    <source>
        <dbReference type="SAM" id="MobiDB-lite"/>
    </source>
</evidence>